<protein>
    <submittedName>
        <fullName evidence="2 4">Uncharacterized protein</fullName>
    </submittedName>
</protein>
<feature type="compositionally biased region" description="Basic and acidic residues" evidence="1">
    <location>
        <begin position="1"/>
        <end position="12"/>
    </location>
</feature>
<name>A0A068WQ13_ECHGR</name>
<reference evidence="4" key="3">
    <citation type="submission" date="2020-10" db="UniProtKB">
        <authorList>
            <consortium name="WormBaseParasite"/>
        </authorList>
    </citation>
    <scope>IDENTIFICATION</scope>
</reference>
<accession>A0A068WQ13</accession>
<dbReference type="Proteomes" id="UP000492820">
    <property type="component" value="Unassembled WGS sequence"/>
</dbReference>
<evidence type="ECO:0000313" key="3">
    <source>
        <dbReference type="Proteomes" id="UP000492820"/>
    </source>
</evidence>
<sequence length="69" mass="7737">MGKADKLPDPKSNETQGVLKKGRRIERTRCNLYSASRMKPLSDALSLTEDAKFGKLTRSMVCIIIKPSR</sequence>
<feature type="region of interest" description="Disordered" evidence="1">
    <location>
        <begin position="1"/>
        <end position="21"/>
    </location>
</feature>
<reference evidence="2" key="2">
    <citation type="submission" date="2014-06" db="EMBL/GenBank/DDBJ databases">
        <authorList>
            <person name="Aslett M."/>
        </authorList>
    </citation>
    <scope>NUCLEOTIDE SEQUENCE</scope>
</reference>
<dbReference type="AlphaFoldDB" id="A0A068WQ13"/>
<dbReference type="WBParaSite" id="EgrG_000343300">
    <property type="protein sequence ID" value="EgrG_000343300"/>
    <property type="gene ID" value="EgrG_000343300"/>
</dbReference>
<organism evidence="2">
    <name type="scientific">Echinococcus granulosus</name>
    <name type="common">Hydatid tapeworm</name>
    <dbReference type="NCBI Taxonomy" id="6210"/>
    <lineage>
        <taxon>Eukaryota</taxon>
        <taxon>Metazoa</taxon>
        <taxon>Spiralia</taxon>
        <taxon>Lophotrochozoa</taxon>
        <taxon>Platyhelminthes</taxon>
        <taxon>Cestoda</taxon>
        <taxon>Eucestoda</taxon>
        <taxon>Cyclophyllidea</taxon>
        <taxon>Taeniidae</taxon>
        <taxon>Echinococcus</taxon>
        <taxon>Echinococcus granulosus group</taxon>
    </lineage>
</organism>
<gene>
    <name evidence="2" type="ORF">EgrG_000343300</name>
</gene>
<evidence type="ECO:0000313" key="4">
    <source>
        <dbReference type="WBParaSite" id="EgrG_000343300"/>
    </source>
</evidence>
<dbReference type="EMBL" id="LK028586">
    <property type="protein sequence ID" value="CDS22220.1"/>
    <property type="molecule type" value="Genomic_DNA"/>
</dbReference>
<reference evidence="2 3" key="1">
    <citation type="journal article" date="2013" name="Nature">
        <title>The genomes of four tapeworm species reveal adaptations to parasitism.</title>
        <authorList>
            <person name="Tsai I.J."/>
            <person name="Zarowiecki M."/>
            <person name="Holroyd N."/>
            <person name="Garciarrubio A."/>
            <person name="Sanchez-Flores A."/>
            <person name="Brooks K.L."/>
            <person name="Tracey A."/>
            <person name="Bobes R.J."/>
            <person name="Fragoso G."/>
            <person name="Sciutto E."/>
            <person name="Aslett M."/>
            <person name="Beasley H."/>
            <person name="Bennett H.M."/>
            <person name="Cai J."/>
            <person name="Camicia F."/>
            <person name="Clark R."/>
            <person name="Cucher M."/>
            <person name="De Silva N."/>
            <person name="Day T.A."/>
            <person name="Deplazes P."/>
            <person name="Estrada K."/>
            <person name="Fernandez C."/>
            <person name="Holland P.W."/>
            <person name="Hou J."/>
            <person name="Hu S."/>
            <person name="Huckvale T."/>
            <person name="Hung S.S."/>
            <person name="Kamenetzky L."/>
            <person name="Keane J.A."/>
            <person name="Kiss F."/>
            <person name="Koziol U."/>
            <person name="Lambert O."/>
            <person name="Liu K."/>
            <person name="Luo X."/>
            <person name="Luo Y."/>
            <person name="Macchiaroli N."/>
            <person name="Nichol S."/>
            <person name="Paps J."/>
            <person name="Parkinson J."/>
            <person name="Pouchkina-Stantcheva N."/>
            <person name="Riddiford N."/>
            <person name="Rosenzvit M."/>
            <person name="Salinas G."/>
            <person name="Wasmuth J.D."/>
            <person name="Zamanian M."/>
            <person name="Zheng Y."/>
            <person name="Cai X."/>
            <person name="Soberon X."/>
            <person name="Olson P.D."/>
            <person name="Laclette J.P."/>
            <person name="Brehm K."/>
            <person name="Berriman M."/>
            <person name="Garciarrubio A."/>
            <person name="Bobes R.J."/>
            <person name="Fragoso G."/>
            <person name="Sanchez-Flores A."/>
            <person name="Estrada K."/>
            <person name="Cevallos M.A."/>
            <person name="Morett E."/>
            <person name="Gonzalez V."/>
            <person name="Portillo T."/>
            <person name="Ochoa-Leyva A."/>
            <person name="Jose M.V."/>
            <person name="Sciutto E."/>
            <person name="Landa A."/>
            <person name="Jimenez L."/>
            <person name="Valdes V."/>
            <person name="Carrero J.C."/>
            <person name="Larralde C."/>
            <person name="Morales-Montor J."/>
            <person name="Limon-Lason J."/>
            <person name="Soberon X."/>
            <person name="Laclette J.P."/>
        </authorList>
    </citation>
    <scope>NUCLEOTIDE SEQUENCE [LARGE SCALE GENOMIC DNA]</scope>
</reference>
<evidence type="ECO:0000313" key="2">
    <source>
        <dbReference type="EMBL" id="CDS22220.1"/>
    </source>
</evidence>
<evidence type="ECO:0000256" key="1">
    <source>
        <dbReference type="SAM" id="MobiDB-lite"/>
    </source>
</evidence>
<proteinExistence type="predicted"/>